<protein>
    <submittedName>
        <fullName evidence="5">MoxR family ATPase</fullName>
    </submittedName>
</protein>
<dbReference type="Gene3D" id="3.40.50.300">
    <property type="entry name" value="P-loop containing nucleotide triphosphate hydrolases"/>
    <property type="match status" value="1"/>
</dbReference>
<gene>
    <name evidence="5" type="ORF">JP09_001135</name>
</gene>
<comment type="caution">
    <text evidence="5">The sequence shown here is derived from an EMBL/GenBank/DDBJ whole genome shotgun (WGS) entry which is preliminary data.</text>
</comment>
<dbReference type="InterPro" id="IPR050764">
    <property type="entry name" value="CbbQ/NirQ/NorQ/GpvN"/>
</dbReference>
<dbReference type="PANTHER" id="PTHR42759:SF5">
    <property type="entry name" value="METHANOL DEHYDROGENASE REGULATOR"/>
    <property type="match status" value="1"/>
</dbReference>
<dbReference type="FunFam" id="3.40.50.300:FF:000640">
    <property type="entry name" value="MoxR family ATPase"/>
    <property type="match status" value="1"/>
</dbReference>
<evidence type="ECO:0000256" key="1">
    <source>
        <dbReference type="ARBA" id="ARBA00022741"/>
    </source>
</evidence>
<keyword evidence="1" id="KW-0547">Nucleotide-binding</keyword>
<evidence type="ECO:0000259" key="4">
    <source>
        <dbReference type="SMART" id="SM00382"/>
    </source>
</evidence>
<dbReference type="GO" id="GO:0016887">
    <property type="term" value="F:ATP hydrolysis activity"/>
    <property type="evidence" value="ECO:0007669"/>
    <property type="project" value="InterPro"/>
</dbReference>
<dbReference type="CDD" id="cd00009">
    <property type="entry name" value="AAA"/>
    <property type="match status" value="1"/>
</dbReference>
<dbReference type="PIRSF" id="PIRSF002849">
    <property type="entry name" value="AAA_ATPase_chaperone_MoxR_prd"/>
    <property type="match status" value="1"/>
</dbReference>
<dbReference type="SUPFAM" id="SSF52540">
    <property type="entry name" value="P-loop containing nucleoside triphosphate hydrolases"/>
    <property type="match status" value="1"/>
</dbReference>
<evidence type="ECO:0000313" key="6">
    <source>
        <dbReference type="Proteomes" id="UP000235653"/>
    </source>
</evidence>
<dbReference type="InterPro" id="IPR003593">
    <property type="entry name" value="AAA+_ATPase"/>
</dbReference>
<keyword evidence="6" id="KW-1185">Reference proteome</keyword>
<evidence type="ECO:0000256" key="3">
    <source>
        <dbReference type="ARBA" id="ARBA00061607"/>
    </source>
</evidence>
<dbReference type="Proteomes" id="UP000235653">
    <property type="component" value="Unassembled WGS sequence"/>
</dbReference>
<dbReference type="InterPro" id="IPR041628">
    <property type="entry name" value="ChlI/MoxR_AAA_lid"/>
</dbReference>
<dbReference type="Pfam" id="PF17863">
    <property type="entry name" value="AAA_lid_2"/>
    <property type="match status" value="1"/>
</dbReference>
<dbReference type="PANTHER" id="PTHR42759">
    <property type="entry name" value="MOXR FAMILY PROTEIN"/>
    <property type="match status" value="1"/>
</dbReference>
<accession>A0A2P5P9U4</accession>
<name>A0A2P5P9U4_9CHLR</name>
<dbReference type="Gene3D" id="1.10.8.80">
    <property type="entry name" value="Magnesium chelatase subunit I, C-Terminal domain"/>
    <property type="match status" value="1"/>
</dbReference>
<reference evidence="5 6" key="1">
    <citation type="journal article" date="2017" name="ISME J.">
        <title>Grape pomace compost harbors organohalide-respiring Dehalogenimonas species with novel reductive dehalogenase genes.</title>
        <authorList>
            <person name="Yang Y."/>
            <person name="Higgins S.A."/>
            <person name="Yan J."/>
            <person name="Simsir B."/>
            <person name="Chourey K."/>
            <person name="Iyer R."/>
            <person name="Hettich R.L."/>
            <person name="Baldwin B."/>
            <person name="Ogles D.M."/>
            <person name="Loffler F.E."/>
        </authorList>
    </citation>
    <scope>NUCLEOTIDE SEQUENCE [LARGE SCALE GENOMIC DNA]</scope>
    <source>
        <strain evidence="5 6">GP</strain>
    </source>
</reference>
<dbReference type="SMART" id="SM00382">
    <property type="entry name" value="AAA"/>
    <property type="match status" value="1"/>
</dbReference>
<proteinExistence type="inferred from homology"/>
<dbReference type="EMBL" id="JQAN02000006">
    <property type="protein sequence ID" value="PPD59045.1"/>
    <property type="molecule type" value="Genomic_DNA"/>
</dbReference>
<dbReference type="Pfam" id="PF07726">
    <property type="entry name" value="AAA_3"/>
    <property type="match status" value="1"/>
</dbReference>
<dbReference type="AlphaFoldDB" id="A0A2P5P9U4"/>
<evidence type="ECO:0000313" key="5">
    <source>
        <dbReference type="EMBL" id="PPD59045.1"/>
    </source>
</evidence>
<dbReference type="OrthoDB" id="9808397at2"/>
<comment type="similarity">
    <text evidence="3">Belongs to the MoxR family.</text>
</comment>
<organism evidence="5 6">
    <name type="scientific">Dehalogenimonas etheniformans</name>
    <dbReference type="NCBI Taxonomy" id="1536648"/>
    <lineage>
        <taxon>Bacteria</taxon>
        <taxon>Bacillati</taxon>
        <taxon>Chloroflexota</taxon>
        <taxon>Dehalococcoidia</taxon>
        <taxon>Dehalococcoidales</taxon>
        <taxon>Dehalococcoidaceae</taxon>
        <taxon>Dehalogenimonas</taxon>
    </lineage>
</organism>
<keyword evidence="2" id="KW-0067">ATP-binding</keyword>
<dbReference type="InterPro" id="IPR011703">
    <property type="entry name" value="ATPase_AAA-3"/>
</dbReference>
<dbReference type="GO" id="GO:0005524">
    <property type="term" value="F:ATP binding"/>
    <property type="evidence" value="ECO:0007669"/>
    <property type="project" value="UniProtKB-KW"/>
</dbReference>
<dbReference type="InterPro" id="IPR027417">
    <property type="entry name" value="P-loop_NTPase"/>
</dbReference>
<feature type="domain" description="AAA+ ATPase" evidence="4">
    <location>
        <begin position="48"/>
        <end position="189"/>
    </location>
</feature>
<evidence type="ECO:0000256" key="2">
    <source>
        <dbReference type="ARBA" id="ARBA00022840"/>
    </source>
</evidence>
<sequence length="327" mass="35568">MESFPASKKADQTFSWAYRSAAEIVENVGKVIVGKNEAIRLAVIAVMSGGHLLIEDAPGVGKTMLARALARSLECSFKRIQFTPDMLPGDITGTTVYNQKSGDFEFRAGPVMAQIVLADEINRATPKVQSALLECMEERQISVDGITHPMPAPFHVLATQNPIEYEGTFPLPETQLDRFALRLSLGFPDPAGELTILENQRRHHPIEDLGPVIHAEDLVTLQTIVKEVFVDRLVSEYIVSISGATRKHPALYLGVSPRGSLALFRTAQAHALLSGRDYVLPDDVKALAVPVLAHRLVLDPSSAHKTGSREIISELITTIPVPGASGR</sequence>